<accession>A1T1V5</accession>
<dbReference type="EMBL" id="CP000511">
    <property type="protein sequence ID" value="ABM11155.1"/>
    <property type="molecule type" value="Genomic_DNA"/>
</dbReference>
<dbReference type="Gene3D" id="3.30.420.10">
    <property type="entry name" value="Ribonuclease H-like superfamily/Ribonuclease H"/>
    <property type="match status" value="1"/>
</dbReference>
<dbReference type="AlphaFoldDB" id="A1T1V5"/>
<dbReference type="HOGENOM" id="CLU_043663_0_1_11"/>
<dbReference type="Pfam" id="PF00665">
    <property type="entry name" value="rve"/>
    <property type="match status" value="1"/>
</dbReference>
<dbReference type="SUPFAM" id="SSF53098">
    <property type="entry name" value="Ribonuclease H-like"/>
    <property type="match status" value="1"/>
</dbReference>
<dbReference type="PANTHER" id="PTHR46889">
    <property type="entry name" value="TRANSPOSASE INSF FOR INSERTION SEQUENCE IS3B-RELATED"/>
    <property type="match status" value="1"/>
</dbReference>
<dbReference type="InterPro" id="IPR036397">
    <property type="entry name" value="RNaseH_sf"/>
</dbReference>
<dbReference type="KEGG" id="mva:Mvan_0306"/>
<proteinExistence type="predicted"/>
<dbReference type="PROSITE" id="PS50994">
    <property type="entry name" value="INTEGRASE"/>
    <property type="match status" value="1"/>
</dbReference>
<dbReference type="GO" id="GO:0003676">
    <property type="term" value="F:nucleic acid binding"/>
    <property type="evidence" value="ECO:0007669"/>
    <property type="project" value="InterPro"/>
</dbReference>
<dbReference type="Proteomes" id="UP000009159">
    <property type="component" value="Chromosome"/>
</dbReference>
<sequence>MIELSRSTWHYRSHPRPRVANPMPHKDRAYPSRIGVADRAVIAEQIIAGWLAGVSVDQSFATMWDAGVLLASRRSWWRIAAVIDQSLRPVAPTRATNKTPRSAPVLKATGPQQIWSWDITDLHSPWRGVSFKTYSIVDIFSRKIVGWRVEERECDDLAVEMFKTAIAEHGPPAVVHADSGPAMRSTVLKDLLAGLGIGQTHIRPHVSNDNPFSESEFRTMKYRPNYPGVFDDLNTAHAWVQAYVRWYNQHHRHSGIALFTPDEVHNGSWTRQWMHRDHILQAYYHAHPERFRARPHTKSPAAIVGINLPTEKDPNRLHAA</sequence>
<keyword evidence="3" id="KW-1185">Reference proteome</keyword>
<dbReference type="InterPro" id="IPR001584">
    <property type="entry name" value="Integrase_cat-core"/>
</dbReference>
<evidence type="ECO:0000259" key="1">
    <source>
        <dbReference type="PROSITE" id="PS50994"/>
    </source>
</evidence>
<dbReference type="InterPro" id="IPR012337">
    <property type="entry name" value="RNaseH-like_sf"/>
</dbReference>
<reference evidence="2" key="1">
    <citation type="submission" date="2006-12" db="EMBL/GenBank/DDBJ databases">
        <title>Complete sequence of Mycobacterium vanbaalenii PYR-1.</title>
        <authorList>
            <consortium name="US DOE Joint Genome Institute"/>
            <person name="Copeland A."/>
            <person name="Lucas S."/>
            <person name="Lapidus A."/>
            <person name="Barry K."/>
            <person name="Detter J.C."/>
            <person name="Glavina del Rio T."/>
            <person name="Hammon N."/>
            <person name="Israni S."/>
            <person name="Dalin E."/>
            <person name="Tice H."/>
            <person name="Pitluck S."/>
            <person name="Singan V."/>
            <person name="Schmutz J."/>
            <person name="Larimer F."/>
            <person name="Land M."/>
            <person name="Hauser L."/>
            <person name="Kyrpides N."/>
            <person name="Anderson I.J."/>
            <person name="Miller C."/>
            <person name="Richardson P."/>
        </authorList>
    </citation>
    <scope>NUCLEOTIDE SEQUENCE [LARGE SCALE GENOMIC DNA]</scope>
    <source>
        <strain evidence="2">PYR-1</strain>
    </source>
</reference>
<protein>
    <submittedName>
        <fullName evidence="2">Integrase, catalytic region</fullName>
    </submittedName>
</protein>
<dbReference type="STRING" id="350058.Mvan_0306"/>
<feature type="domain" description="Integrase catalytic" evidence="1">
    <location>
        <begin position="107"/>
        <end position="269"/>
    </location>
</feature>
<dbReference type="eggNOG" id="COG2801">
    <property type="taxonomic scope" value="Bacteria"/>
</dbReference>
<dbReference type="PANTHER" id="PTHR46889:SF4">
    <property type="entry name" value="TRANSPOSASE INSO FOR INSERTION SEQUENCE ELEMENT IS911B-RELATED"/>
    <property type="match status" value="1"/>
</dbReference>
<evidence type="ECO:0000313" key="2">
    <source>
        <dbReference type="EMBL" id="ABM11155.1"/>
    </source>
</evidence>
<organism evidence="2 3">
    <name type="scientific">Mycolicibacterium vanbaalenii (strain DSM 7251 / JCM 13017 / BCRC 16820 / KCTC 9966 / NRRL B-24157 / PYR-1)</name>
    <name type="common">Mycobacterium vanbaalenii</name>
    <dbReference type="NCBI Taxonomy" id="350058"/>
    <lineage>
        <taxon>Bacteria</taxon>
        <taxon>Bacillati</taxon>
        <taxon>Actinomycetota</taxon>
        <taxon>Actinomycetes</taxon>
        <taxon>Mycobacteriales</taxon>
        <taxon>Mycobacteriaceae</taxon>
        <taxon>Mycolicibacterium</taxon>
    </lineage>
</organism>
<name>A1T1V5_MYCVP</name>
<evidence type="ECO:0000313" key="3">
    <source>
        <dbReference type="Proteomes" id="UP000009159"/>
    </source>
</evidence>
<dbReference type="GO" id="GO:0015074">
    <property type="term" value="P:DNA integration"/>
    <property type="evidence" value="ECO:0007669"/>
    <property type="project" value="InterPro"/>
</dbReference>
<gene>
    <name evidence="2" type="ordered locus">Mvan_0306</name>
</gene>
<dbReference type="InterPro" id="IPR050900">
    <property type="entry name" value="Transposase_IS3/IS150/IS904"/>
</dbReference>